<keyword evidence="4" id="KW-0614">Plasmid</keyword>
<keyword evidence="2" id="KW-0732">Signal</keyword>
<evidence type="ECO:0000259" key="3">
    <source>
        <dbReference type="Pfam" id="PF07007"/>
    </source>
</evidence>
<evidence type="ECO:0000256" key="1">
    <source>
        <dbReference type="SAM" id="MobiDB-lite"/>
    </source>
</evidence>
<dbReference type="RefSeq" id="WP_069681293.1">
    <property type="nucleotide sequence ID" value="NZ_CP017256.2"/>
</dbReference>
<evidence type="ECO:0000313" key="5">
    <source>
        <dbReference type="Proteomes" id="UP000094652"/>
    </source>
</evidence>
<evidence type="ECO:0000256" key="2">
    <source>
        <dbReference type="SAM" id="SignalP"/>
    </source>
</evidence>
<feature type="compositionally biased region" description="Low complexity" evidence="1">
    <location>
        <begin position="65"/>
        <end position="76"/>
    </location>
</feature>
<dbReference type="Proteomes" id="UP000094652">
    <property type="component" value="Plasmid pCt3"/>
</dbReference>
<feature type="region of interest" description="Disordered" evidence="1">
    <location>
        <begin position="27"/>
        <end position="102"/>
    </location>
</feature>
<organism evidence="4 5">
    <name type="scientific">Clostridium taeniosporum</name>
    <dbReference type="NCBI Taxonomy" id="394958"/>
    <lineage>
        <taxon>Bacteria</taxon>
        <taxon>Bacillati</taxon>
        <taxon>Bacillota</taxon>
        <taxon>Clostridia</taxon>
        <taxon>Eubacteriales</taxon>
        <taxon>Clostridiaceae</taxon>
        <taxon>Clostridium</taxon>
    </lineage>
</organism>
<sequence length="218" mass="24940">MKQKAILCLVLIGLTSFNFIGCTNSDKNITSKNEQQENISTEDSETKTDNNSDTETDKAKNNTDNNINKSSQNSNKEVNNKKTEKSVKENNNNAKKTQQSTKQIYKNKLNNIELGMKDLDEKDATGINMTMISAATERNKRWDDALNEIYGVLKEQLSSDDMKKLENEEIKWISYRDDKAKNDSSPYKGGSIYSYIYTSSLAETTKERCYKLVEKYMK</sequence>
<protein>
    <submittedName>
        <fullName evidence="4">DUF1311 domain-containing protein</fullName>
    </submittedName>
</protein>
<dbReference type="Pfam" id="PF07007">
    <property type="entry name" value="LprI"/>
    <property type="match status" value="1"/>
</dbReference>
<gene>
    <name evidence="4" type="ORF">BGI42_15685</name>
</gene>
<dbReference type="InterPro" id="IPR009739">
    <property type="entry name" value="LprI-like_N"/>
</dbReference>
<geneLocation type="plasmid" evidence="5">
    <name>pct3</name>
</geneLocation>
<feature type="compositionally biased region" description="Polar residues" evidence="1">
    <location>
        <begin position="89"/>
        <end position="102"/>
    </location>
</feature>
<feature type="chain" id="PRO_5039376868" evidence="2">
    <location>
        <begin position="21"/>
        <end position="218"/>
    </location>
</feature>
<dbReference type="PANTHER" id="PTHR39176">
    <property type="entry name" value="PERIPLASMIC PROTEIN-RELATED"/>
    <property type="match status" value="1"/>
</dbReference>
<proteinExistence type="predicted"/>
<reference evidence="5" key="1">
    <citation type="submission" date="2016-09" db="EMBL/GenBank/DDBJ databases">
        <title>Genomics of Clostridium taeniosporum, an organism which forms endospores with ribbon-like appendages.</title>
        <authorList>
            <person name="Walker J.R."/>
        </authorList>
    </citation>
    <scope>NUCLEOTIDE SEQUENCE [LARGE SCALE GENOMIC DNA]</scope>
    <source>
        <strain evidence="5">1/k</strain>
        <plasmid evidence="5">Plasmid pct3</plasmid>
    </source>
</reference>
<accession>A0A1D7XPE8</accession>
<dbReference type="EMBL" id="CP017256">
    <property type="protein sequence ID" value="AOR25177.1"/>
    <property type="molecule type" value="Genomic_DNA"/>
</dbReference>
<dbReference type="KEGG" id="ctae:BGI42_15685"/>
<feature type="signal peptide" evidence="2">
    <location>
        <begin position="1"/>
        <end position="20"/>
    </location>
</feature>
<name>A0A1D7XPE8_9CLOT</name>
<dbReference type="PANTHER" id="PTHR39176:SF1">
    <property type="entry name" value="PERIPLASMIC PROTEIN"/>
    <property type="match status" value="1"/>
</dbReference>
<keyword evidence="5" id="KW-1185">Reference proteome</keyword>
<dbReference type="Gene3D" id="1.20.1270.180">
    <property type="match status" value="1"/>
</dbReference>
<feature type="domain" description="Lysozyme inhibitor LprI-like N-terminal" evidence="3">
    <location>
        <begin position="127"/>
        <end position="212"/>
    </location>
</feature>
<dbReference type="OrthoDB" id="2438161at2"/>
<feature type="compositionally biased region" description="Basic and acidic residues" evidence="1">
    <location>
        <begin position="78"/>
        <end position="88"/>
    </location>
</feature>
<evidence type="ECO:0000313" key="4">
    <source>
        <dbReference type="EMBL" id="AOR25177.1"/>
    </source>
</evidence>
<dbReference type="AlphaFoldDB" id="A0A1D7XPE8"/>
<feature type="compositionally biased region" description="Polar residues" evidence="1">
    <location>
        <begin position="27"/>
        <end position="41"/>
    </location>
</feature>
<feature type="compositionally biased region" description="Basic and acidic residues" evidence="1">
    <location>
        <begin position="44"/>
        <end position="61"/>
    </location>
</feature>